<feature type="transmembrane region" description="Helical" evidence="5">
    <location>
        <begin position="75"/>
        <end position="99"/>
    </location>
</feature>
<comment type="subcellular location">
    <subcellularLocation>
        <location evidence="1">Membrane</location>
        <topology evidence="1">Multi-pass membrane protein</topology>
    </subcellularLocation>
</comment>
<keyword evidence="4 5" id="KW-0472">Membrane</keyword>
<gene>
    <name evidence="6" type="ORF">K505DRAFT_417130</name>
</gene>
<organism evidence="6 7">
    <name type="scientific">Melanomma pulvis-pyrius CBS 109.77</name>
    <dbReference type="NCBI Taxonomy" id="1314802"/>
    <lineage>
        <taxon>Eukaryota</taxon>
        <taxon>Fungi</taxon>
        <taxon>Dikarya</taxon>
        <taxon>Ascomycota</taxon>
        <taxon>Pezizomycotina</taxon>
        <taxon>Dothideomycetes</taxon>
        <taxon>Pleosporomycetidae</taxon>
        <taxon>Pleosporales</taxon>
        <taxon>Melanommataceae</taxon>
        <taxon>Melanomma</taxon>
    </lineage>
</organism>
<dbReference type="PANTHER" id="PTHR31465">
    <property type="entry name" value="PROTEIN RTA1-RELATED"/>
    <property type="match status" value="1"/>
</dbReference>
<proteinExistence type="predicted"/>
<keyword evidence="7" id="KW-1185">Reference proteome</keyword>
<dbReference type="EMBL" id="MU001891">
    <property type="protein sequence ID" value="KAF2794433.1"/>
    <property type="molecule type" value="Genomic_DNA"/>
</dbReference>
<feature type="transmembrane region" description="Helical" evidence="5">
    <location>
        <begin position="198"/>
        <end position="215"/>
    </location>
</feature>
<protein>
    <submittedName>
        <fullName evidence="6">RTA1 like protein</fullName>
    </submittedName>
</protein>
<feature type="transmembrane region" description="Helical" evidence="5">
    <location>
        <begin position="44"/>
        <end position="63"/>
    </location>
</feature>
<feature type="transmembrane region" description="Helical" evidence="5">
    <location>
        <begin position="155"/>
        <end position="178"/>
    </location>
</feature>
<accession>A0A6A6XEG6</accession>
<dbReference type="PANTHER" id="PTHR31465:SF35">
    <property type="entry name" value="RTA1 DOMAIN PROTEIN-RELATED"/>
    <property type="match status" value="1"/>
</dbReference>
<evidence type="ECO:0000256" key="3">
    <source>
        <dbReference type="ARBA" id="ARBA00022989"/>
    </source>
</evidence>
<keyword evidence="3 5" id="KW-1133">Transmembrane helix</keyword>
<feature type="transmembrane region" description="Helical" evidence="5">
    <location>
        <begin position="18"/>
        <end position="37"/>
    </location>
</feature>
<keyword evidence="2 5" id="KW-0812">Transmembrane</keyword>
<dbReference type="InterPro" id="IPR007568">
    <property type="entry name" value="RTA1"/>
</dbReference>
<evidence type="ECO:0000256" key="2">
    <source>
        <dbReference type="ARBA" id="ARBA00022692"/>
    </source>
</evidence>
<evidence type="ECO:0000313" key="7">
    <source>
        <dbReference type="Proteomes" id="UP000799757"/>
    </source>
</evidence>
<dbReference type="Proteomes" id="UP000799757">
    <property type="component" value="Unassembled WGS sequence"/>
</dbReference>
<name>A0A6A6XEG6_9PLEO</name>
<evidence type="ECO:0000256" key="4">
    <source>
        <dbReference type="ARBA" id="ARBA00023136"/>
    </source>
</evidence>
<dbReference type="Pfam" id="PF04479">
    <property type="entry name" value="RTA1"/>
    <property type="match status" value="1"/>
</dbReference>
<evidence type="ECO:0000256" key="5">
    <source>
        <dbReference type="SAM" id="Phobius"/>
    </source>
</evidence>
<dbReference type="GO" id="GO:0016020">
    <property type="term" value="C:membrane"/>
    <property type="evidence" value="ECO:0007669"/>
    <property type="project" value="UniProtKB-SubCell"/>
</dbReference>
<reference evidence="6" key="1">
    <citation type="journal article" date="2020" name="Stud. Mycol.">
        <title>101 Dothideomycetes genomes: a test case for predicting lifestyles and emergence of pathogens.</title>
        <authorList>
            <person name="Haridas S."/>
            <person name="Albert R."/>
            <person name="Binder M."/>
            <person name="Bloem J."/>
            <person name="Labutti K."/>
            <person name="Salamov A."/>
            <person name="Andreopoulos B."/>
            <person name="Baker S."/>
            <person name="Barry K."/>
            <person name="Bills G."/>
            <person name="Bluhm B."/>
            <person name="Cannon C."/>
            <person name="Castanera R."/>
            <person name="Culley D."/>
            <person name="Daum C."/>
            <person name="Ezra D."/>
            <person name="Gonzalez J."/>
            <person name="Henrissat B."/>
            <person name="Kuo A."/>
            <person name="Liang C."/>
            <person name="Lipzen A."/>
            <person name="Lutzoni F."/>
            <person name="Magnuson J."/>
            <person name="Mondo S."/>
            <person name="Nolan M."/>
            <person name="Ohm R."/>
            <person name="Pangilinan J."/>
            <person name="Park H.-J."/>
            <person name="Ramirez L."/>
            <person name="Alfaro M."/>
            <person name="Sun H."/>
            <person name="Tritt A."/>
            <person name="Yoshinaga Y."/>
            <person name="Zwiers L.-H."/>
            <person name="Turgeon B."/>
            <person name="Goodwin S."/>
            <person name="Spatafora J."/>
            <person name="Crous P."/>
            <person name="Grigoriev I."/>
        </authorList>
    </citation>
    <scope>NUCLEOTIDE SEQUENCE</scope>
    <source>
        <strain evidence="6">CBS 109.77</strain>
    </source>
</reference>
<sequence length="282" mass="31595">MSTDAAPEYVLWPYTPSLIGGAIAAVCMAVLTTLHIWRLIRNRTWFCIPFIIGGLFETIGYAARAAANKDTETKIPYIIQSILILLAPILFAASIYMVLGRLIRRTDSASLSIIRPTLVTKIFVAGDVFSFFVQGGGGGMLVQAKTKSAVQRGEYIILGGLILQIVIFGFFVVVASIWHRRINKFGTAASVQISWKKYIHFLYGASALVMIRNTCRVIEYAMGKEAYLLSHEWPLYFYDFLPMLLVLVLSLSFYDHNIKPGHPLHSDGEIDMQRQYVDESSK</sequence>
<feature type="transmembrane region" description="Helical" evidence="5">
    <location>
        <begin position="235"/>
        <end position="254"/>
    </location>
</feature>
<dbReference type="AlphaFoldDB" id="A0A6A6XEG6"/>
<evidence type="ECO:0000256" key="1">
    <source>
        <dbReference type="ARBA" id="ARBA00004141"/>
    </source>
</evidence>
<evidence type="ECO:0000313" key="6">
    <source>
        <dbReference type="EMBL" id="KAF2794433.1"/>
    </source>
</evidence>
<dbReference type="OrthoDB" id="3358017at2759"/>